<dbReference type="OrthoDB" id="9799209at2"/>
<dbReference type="STRING" id="390270.SAMN04488005_0975"/>
<protein>
    <submittedName>
        <fullName evidence="11">Mechanosensitive ion channel</fullName>
    </submittedName>
</protein>
<dbReference type="SUPFAM" id="SSF50182">
    <property type="entry name" value="Sm-like ribonucleoproteins"/>
    <property type="match status" value="1"/>
</dbReference>
<evidence type="ECO:0000259" key="10">
    <source>
        <dbReference type="Pfam" id="PF21088"/>
    </source>
</evidence>
<dbReference type="Pfam" id="PF00924">
    <property type="entry name" value="MS_channel_2nd"/>
    <property type="match status" value="1"/>
</dbReference>
<evidence type="ECO:0000256" key="1">
    <source>
        <dbReference type="ARBA" id="ARBA00004651"/>
    </source>
</evidence>
<evidence type="ECO:0000313" key="12">
    <source>
        <dbReference type="Proteomes" id="UP000199478"/>
    </source>
</evidence>
<dbReference type="InterPro" id="IPR049278">
    <property type="entry name" value="MS_channel_C"/>
</dbReference>
<feature type="transmembrane region" description="Helical" evidence="7">
    <location>
        <begin position="174"/>
        <end position="195"/>
    </location>
</feature>
<evidence type="ECO:0000256" key="5">
    <source>
        <dbReference type="ARBA" id="ARBA00022989"/>
    </source>
</evidence>
<feature type="transmembrane region" description="Helical" evidence="7">
    <location>
        <begin position="239"/>
        <end position="255"/>
    </location>
</feature>
<dbReference type="Gene3D" id="3.30.70.100">
    <property type="match status" value="1"/>
</dbReference>
<evidence type="ECO:0000259" key="9">
    <source>
        <dbReference type="Pfam" id="PF21082"/>
    </source>
</evidence>
<keyword evidence="3" id="KW-1003">Cell membrane</keyword>
<evidence type="ECO:0000256" key="4">
    <source>
        <dbReference type="ARBA" id="ARBA00022692"/>
    </source>
</evidence>
<dbReference type="PANTHER" id="PTHR30347:SF1">
    <property type="entry name" value="MECHANOSENSITIVE CHANNEL MSCK"/>
    <property type="match status" value="1"/>
</dbReference>
<dbReference type="PANTHER" id="PTHR30347">
    <property type="entry name" value="POTASSIUM CHANNEL RELATED"/>
    <property type="match status" value="1"/>
</dbReference>
<dbReference type="Gene3D" id="2.30.30.60">
    <property type="match status" value="1"/>
</dbReference>
<dbReference type="Pfam" id="PF21088">
    <property type="entry name" value="MS_channel_1st"/>
    <property type="match status" value="1"/>
</dbReference>
<feature type="transmembrane region" description="Helical" evidence="7">
    <location>
        <begin position="32"/>
        <end position="52"/>
    </location>
</feature>
<dbReference type="GO" id="GO:0008381">
    <property type="term" value="F:mechanosensitive monoatomic ion channel activity"/>
    <property type="evidence" value="ECO:0007669"/>
    <property type="project" value="UniProtKB-ARBA"/>
</dbReference>
<dbReference type="InterPro" id="IPR011014">
    <property type="entry name" value="MscS_channel_TM-2"/>
</dbReference>
<dbReference type="InterPro" id="IPR052702">
    <property type="entry name" value="MscS-like_channel"/>
</dbReference>
<dbReference type="RefSeq" id="WP_090197115.1">
    <property type="nucleotide sequence ID" value="NZ_FOYP01000001.1"/>
</dbReference>
<dbReference type="InterPro" id="IPR010920">
    <property type="entry name" value="LSM_dom_sf"/>
</dbReference>
<dbReference type="AlphaFoldDB" id="A0A1I6G2W3"/>
<organism evidence="11 12">
    <name type="scientific">Yoonia tamlensis</name>
    <dbReference type="NCBI Taxonomy" id="390270"/>
    <lineage>
        <taxon>Bacteria</taxon>
        <taxon>Pseudomonadati</taxon>
        <taxon>Pseudomonadota</taxon>
        <taxon>Alphaproteobacteria</taxon>
        <taxon>Rhodobacterales</taxon>
        <taxon>Paracoccaceae</taxon>
        <taxon>Yoonia</taxon>
    </lineage>
</organism>
<feature type="domain" description="Mechanosensitive ion channel MscS" evidence="8">
    <location>
        <begin position="258"/>
        <end position="327"/>
    </location>
</feature>
<evidence type="ECO:0000256" key="2">
    <source>
        <dbReference type="ARBA" id="ARBA00008017"/>
    </source>
</evidence>
<feature type="transmembrane region" description="Helical" evidence="7">
    <location>
        <begin position="104"/>
        <end position="121"/>
    </location>
</feature>
<dbReference type="SUPFAM" id="SSF82689">
    <property type="entry name" value="Mechanosensitive channel protein MscS (YggB), C-terminal domain"/>
    <property type="match status" value="1"/>
</dbReference>
<dbReference type="InterPro" id="IPR049142">
    <property type="entry name" value="MS_channel_1st"/>
</dbReference>
<feature type="transmembrane region" description="Helical" evidence="7">
    <location>
        <begin position="216"/>
        <end position="233"/>
    </location>
</feature>
<comment type="subcellular location">
    <subcellularLocation>
        <location evidence="1">Cell membrane</location>
        <topology evidence="1">Multi-pass membrane protein</topology>
    </subcellularLocation>
</comment>
<sequence>MEELEKSISPFMAYIDTMADWLSGVIGNNVSLIQAVALVLTLLVAIGFHRWVRTFIASGEAKTDIKLFKQLLRTARAISLPIVWVFGLWVSLAVLGAAHQATGLLRLCASLLNAWVIIRIVSTAIPSPAVSNAFAWTAWAVAAINALGQLDPAIRWLDGIRLTSETVNISVWDIVQGALVTCVLLWTANLLVRLVQNRLEKSATLNPSMRVLTTKLLRIGLIVVAVVLGMQSVGVDLTAFAVFSGAIGLGVGLGMQRTIGNLVAGFTMLADRSIKPGDVIEIETGTGPTYGEVKTLGARYVSVKTRSGTETLIPNELLISNPVTNWTFSDKLVRRDIQVGVSYSADLELALRVAVEAAAKCGRVLKTPPPICLIRQFGDSSIDLEVRFWIADPELGVANIASEVYLEIWRTFKAHNIEIPFPQRDVHIRTGAAVSAAEQ</sequence>
<comment type="similarity">
    <text evidence="2">Belongs to the MscS (TC 1.A.23) family.</text>
</comment>
<reference evidence="12" key="1">
    <citation type="submission" date="2016-10" db="EMBL/GenBank/DDBJ databases">
        <authorList>
            <person name="Varghese N."/>
            <person name="Submissions S."/>
        </authorList>
    </citation>
    <scope>NUCLEOTIDE SEQUENCE [LARGE SCALE GENOMIC DNA]</scope>
    <source>
        <strain evidence="12">DSM 26879</strain>
    </source>
</reference>
<feature type="domain" description="Mechanosensitive ion channel MscS C-terminal" evidence="9">
    <location>
        <begin position="337"/>
        <end position="419"/>
    </location>
</feature>
<evidence type="ECO:0000256" key="3">
    <source>
        <dbReference type="ARBA" id="ARBA00022475"/>
    </source>
</evidence>
<dbReference type="InterPro" id="IPR023408">
    <property type="entry name" value="MscS_beta-dom_sf"/>
</dbReference>
<dbReference type="SUPFAM" id="SSF82861">
    <property type="entry name" value="Mechanosensitive channel protein MscS (YggB), transmembrane region"/>
    <property type="match status" value="1"/>
</dbReference>
<keyword evidence="5 7" id="KW-1133">Transmembrane helix</keyword>
<dbReference type="GO" id="GO:0005886">
    <property type="term" value="C:plasma membrane"/>
    <property type="evidence" value="ECO:0007669"/>
    <property type="project" value="UniProtKB-SubCell"/>
</dbReference>
<evidence type="ECO:0000256" key="7">
    <source>
        <dbReference type="SAM" id="Phobius"/>
    </source>
</evidence>
<keyword evidence="12" id="KW-1185">Reference proteome</keyword>
<accession>A0A1I6G2W3</accession>
<keyword evidence="6 7" id="KW-0472">Membrane</keyword>
<gene>
    <name evidence="11" type="ORF">SAMN04488005_0975</name>
</gene>
<evidence type="ECO:0000259" key="8">
    <source>
        <dbReference type="Pfam" id="PF00924"/>
    </source>
</evidence>
<proteinExistence type="inferred from homology"/>
<dbReference type="Proteomes" id="UP000199478">
    <property type="component" value="Unassembled WGS sequence"/>
</dbReference>
<dbReference type="InterPro" id="IPR006685">
    <property type="entry name" value="MscS_channel_2nd"/>
</dbReference>
<keyword evidence="4 7" id="KW-0812">Transmembrane</keyword>
<feature type="transmembrane region" description="Helical" evidence="7">
    <location>
        <begin position="133"/>
        <end position="154"/>
    </location>
</feature>
<feature type="domain" description="Mechanosensitive ion channel transmembrane helices 2/3" evidence="10">
    <location>
        <begin position="215"/>
        <end position="256"/>
    </location>
</feature>
<evidence type="ECO:0000256" key="6">
    <source>
        <dbReference type="ARBA" id="ARBA00023136"/>
    </source>
</evidence>
<evidence type="ECO:0000313" key="11">
    <source>
        <dbReference type="EMBL" id="SFR36460.1"/>
    </source>
</evidence>
<dbReference type="EMBL" id="FOYP01000001">
    <property type="protein sequence ID" value="SFR36460.1"/>
    <property type="molecule type" value="Genomic_DNA"/>
</dbReference>
<dbReference type="Gene3D" id="1.10.287.1260">
    <property type="match status" value="1"/>
</dbReference>
<dbReference type="InterPro" id="IPR011066">
    <property type="entry name" value="MscS_channel_C_sf"/>
</dbReference>
<name>A0A1I6G2W3_9RHOB</name>
<dbReference type="Pfam" id="PF21082">
    <property type="entry name" value="MS_channel_3rd"/>
    <property type="match status" value="1"/>
</dbReference>
<feature type="transmembrane region" description="Helical" evidence="7">
    <location>
        <begin position="77"/>
        <end position="98"/>
    </location>
</feature>